<keyword evidence="3" id="KW-1185">Reference proteome</keyword>
<evidence type="ECO:0000313" key="2">
    <source>
        <dbReference type="EMBL" id="SDU05739.1"/>
    </source>
</evidence>
<dbReference type="Proteomes" id="UP000198976">
    <property type="component" value="Chromosome I"/>
</dbReference>
<name>A0ABY0VBH5_9ACTO</name>
<dbReference type="NCBIfam" id="TIGR01167">
    <property type="entry name" value="LPXTG_anchor"/>
    <property type="match status" value="1"/>
</dbReference>
<keyword evidence="1" id="KW-0472">Membrane</keyword>
<reference evidence="2 3" key="1">
    <citation type="submission" date="2016-10" db="EMBL/GenBank/DDBJ databases">
        <authorList>
            <person name="Varghese N."/>
            <person name="Submissions S."/>
        </authorList>
    </citation>
    <scope>NUCLEOTIDE SEQUENCE [LARGE SCALE GENOMIC DNA]</scope>
    <source>
        <strain evidence="2 3">DSM 9169</strain>
    </source>
</reference>
<proteinExistence type="predicted"/>
<sequence length="60" mass="6186">MTVTVEKSAAGDMTTEPGVKKFKLVRTGAQVSGLVGIAAAMGVAGLGLALVRRRREGEEN</sequence>
<protein>
    <submittedName>
        <fullName evidence="2">LPXTG-motif cell wall anchor domain-containing protein/MYXO-CTERM domain-containing protein</fullName>
    </submittedName>
</protein>
<dbReference type="EMBL" id="LT629792">
    <property type="protein sequence ID" value="SDU05739.1"/>
    <property type="molecule type" value="Genomic_DNA"/>
</dbReference>
<dbReference type="RefSeq" id="WP_058237381.1">
    <property type="nucleotide sequence ID" value="NZ_LT629792.1"/>
</dbReference>
<evidence type="ECO:0000256" key="1">
    <source>
        <dbReference type="SAM" id="Phobius"/>
    </source>
</evidence>
<keyword evidence="1" id="KW-1133">Transmembrane helix</keyword>
<evidence type="ECO:0000313" key="3">
    <source>
        <dbReference type="Proteomes" id="UP000198976"/>
    </source>
</evidence>
<keyword evidence="1" id="KW-0812">Transmembrane</keyword>
<accession>A0ABY0VBH5</accession>
<gene>
    <name evidence="2" type="ORF">SAMN04489714_1900</name>
</gene>
<feature type="transmembrane region" description="Helical" evidence="1">
    <location>
        <begin position="31"/>
        <end position="51"/>
    </location>
</feature>
<organism evidence="2 3">
    <name type="scientific">Schaalia radingae</name>
    <dbReference type="NCBI Taxonomy" id="131110"/>
    <lineage>
        <taxon>Bacteria</taxon>
        <taxon>Bacillati</taxon>
        <taxon>Actinomycetota</taxon>
        <taxon>Actinomycetes</taxon>
        <taxon>Actinomycetales</taxon>
        <taxon>Actinomycetaceae</taxon>
        <taxon>Schaalia</taxon>
    </lineage>
</organism>